<feature type="disulfide bond" evidence="21">
    <location>
        <begin position="475"/>
        <end position="492"/>
    </location>
</feature>
<dbReference type="Gene3D" id="3.30.379.10">
    <property type="entry name" value="Chitobiase/beta-hexosaminidase domain 2-like"/>
    <property type="match status" value="1"/>
</dbReference>
<evidence type="ECO:0000256" key="2">
    <source>
        <dbReference type="ARBA" id="ARBA00004371"/>
    </source>
</evidence>
<evidence type="ECO:0000256" key="8">
    <source>
        <dbReference type="ARBA" id="ARBA00023157"/>
    </source>
</evidence>
<dbReference type="Pfam" id="PF14845">
    <property type="entry name" value="Glycohydro_20b2"/>
    <property type="match status" value="1"/>
</dbReference>
<feature type="disulfide bond" evidence="21">
    <location>
        <begin position="67"/>
        <end position="111"/>
    </location>
</feature>
<dbReference type="Gene3D" id="3.20.20.80">
    <property type="entry name" value="Glycosidases"/>
    <property type="match status" value="1"/>
</dbReference>
<feature type="signal peptide" evidence="22">
    <location>
        <begin position="1"/>
        <end position="31"/>
    </location>
</feature>
<evidence type="ECO:0000256" key="17">
    <source>
        <dbReference type="ARBA" id="ARBA00047301"/>
    </source>
</evidence>
<keyword evidence="9" id="KW-0325">Glycoprotein</keyword>
<evidence type="ECO:0000256" key="19">
    <source>
        <dbReference type="PIRNR" id="PIRNR001093"/>
    </source>
</evidence>
<evidence type="ECO:0000256" key="18">
    <source>
        <dbReference type="ARBA" id="ARBA00049464"/>
    </source>
</evidence>
<dbReference type="SUPFAM" id="SSF55545">
    <property type="entry name" value="beta-N-acetylhexosaminidase-like domain"/>
    <property type="match status" value="1"/>
</dbReference>
<evidence type="ECO:0000313" key="25">
    <source>
        <dbReference type="Ensembl" id="ENSACLP00000071995.1"/>
    </source>
</evidence>
<sequence length="499" mass="56440">MSVVTSGRYTFPSYNLVFFIFLQLGLHSVEGVWPLPQSITSSPERYPLNPQAFYFTYGSQSAAQEGCSVLDEAFKRYFSLIFPDYSSGYGFLRFSVDKPFTVQVSVGRDDCDSYPDEDSSEQYTLSVSAGQASLKAETVWGALRGLETFSQLVYQEDFGSDAMAFSKFNVFHWHIVDDPSFPYQSRTFPDLSAKGAFHPMTHIYTQSDVGRVISFARMRGIRVLPEFDSPGHTQSWGKGQSDLLTPCYSGSSPSGTFGPVNPILPSTYKFMATLFKEVSSVFPDSYIHLGGDEVNFSCWKSNPDVRAFMLKMGFGADFTKLEAYYMENIVNITVALNRTSIVWQDVFDYHERIPKDTVLHIWKGLPASYAAELSAITKAGYRVLLAAPWYINHISYGQDWRNYYTVQPLNFSGTEEQKKLVIGGEVCMWGEYVDATNLTPRLWPRASAAAERLWSDEKQTSDVDKAFPRLQDFRCELLRRGIQAEPLFVGHCKHEYQGV</sequence>
<dbReference type="Ensembl" id="ENSACLT00000092913.1">
    <property type="protein sequence ID" value="ENSACLP00000071995.1"/>
    <property type="gene ID" value="ENSACLG00000016825.2"/>
</dbReference>
<reference evidence="26" key="2">
    <citation type="submission" date="2023-03" db="EMBL/GenBank/DDBJ databases">
        <authorList>
            <consortium name="Wellcome Sanger Institute Data Sharing"/>
        </authorList>
    </citation>
    <scope>NUCLEOTIDE SEQUENCE [LARGE SCALE GENOMIC DNA]</scope>
</reference>
<keyword evidence="5 19" id="KW-0378">Hydrolase</keyword>
<comment type="similarity">
    <text evidence="3 19">Belongs to the glycosyl hydrolase 20 family.</text>
</comment>
<evidence type="ECO:0000256" key="13">
    <source>
        <dbReference type="ARBA" id="ARBA00043767"/>
    </source>
</evidence>
<dbReference type="Proteomes" id="UP000265100">
    <property type="component" value="Chromosome 7"/>
</dbReference>
<organism evidence="25 26">
    <name type="scientific">Astatotilapia calliptera</name>
    <name type="common">Eastern happy</name>
    <name type="synonym">Chromis callipterus</name>
    <dbReference type="NCBI Taxonomy" id="8154"/>
    <lineage>
        <taxon>Eukaryota</taxon>
        <taxon>Metazoa</taxon>
        <taxon>Chordata</taxon>
        <taxon>Craniata</taxon>
        <taxon>Vertebrata</taxon>
        <taxon>Euteleostomi</taxon>
        <taxon>Actinopterygii</taxon>
        <taxon>Neopterygii</taxon>
        <taxon>Teleostei</taxon>
        <taxon>Neoteleostei</taxon>
        <taxon>Acanthomorphata</taxon>
        <taxon>Ovalentaria</taxon>
        <taxon>Cichlomorphae</taxon>
        <taxon>Cichliformes</taxon>
        <taxon>Cichlidae</taxon>
        <taxon>African cichlids</taxon>
        <taxon>Pseudocrenilabrinae</taxon>
        <taxon>Haplochromini</taxon>
        <taxon>Astatotilapia</taxon>
    </lineage>
</organism>
<evidence type="ECO:0000256" key="7">
    <source>
        <dbReference type="ARBA" id="ARBA00023145"/>
    </source>
</evidence>
<dbReference type="GO" id="GO:0006689">
    <property type="term" value="P:ganglioside catabolic process"/>
    <property type="evidence" value="ECO:0007669"/>
    <property type="project" value="TreeGrafter"/>
</dbReference>
<comment type="catalytic activity">
    <reaction evidence="13">
        <text>a ganglioside GM2 (d18:1(4E)) + H2O = a ganglioside GM3 (d18:1(4E)) + N-acetyl-beta-D-galactosamine</text>
        <dbReference type="Rhea" id="RHEA:47940"/>
        <dbReference type="ChEBI" id="CHEBI:15377"/>
        <dbReference type="ChEBI" id="CHEBI:28497"/>
        <dbReference type="ChEBI" id="CHEBI:60065"/>
        <dbReference type="ChEBI" id="CHEBI:71502"/>
    </reaction>
    <physiologicalReaction direction="left-to-right" evidence="13">
        <dbReference type="Rhea" id="RHEA:47941"/>
    </physiologicalReaction>
</comment>
<name>A0AAX7US76_ASTCA</name>
<evidence type="ECO:0000256" key="14">
    <source>
        <dbReference type="ARBA" id="ARBA00043827"/>
    </source>
</evidence>
<comment type="subunit">
    <text evidence="16">There are 3 beta-hexosaminidase isozymes: isozyme A (hexosaminidase A) is a heterodimer composed of one subunit alpha and one subunit beta (chain A and B); isozyme B (hexosaminidase B) is a homodimer of two beta subunits (two chains A and B); isozyme S (hexosaminidase S) is a homodimer of two alpha subunits. The composition of the dimer (isozyme A versus isozyme S) has a significant effect on the substrate specificity of the alpha subunit active site.</text>
</comment>
<evidence type="ECO:0000256" key="10">
    <source>
        <dbReference type="ARBA" id="ARBA00023228"/>
    </source>
</evidence>
<reference evidence="25 26" key="1">
    <citation type="submission" date="2018-05" db="EMBL/GenBank/DDBJ databases">
        <authorList>
            <person name="Datahose"/>
        </authorList>
    </citation>
    <scope>NUCLEOTIDE SEQUENCE</scope>
</reference>
<evidence type="ECO:0000256" key="9">
    <source>
        <dbReference type="ARBA" id="ARBA00023180"/>
    </source>
</evidence>
<dbReference type="FunFam" id="3.20.20.80:FF:000063">
    <property type="entry name" value="Beta-hexosaminidase"/>
    <property type="match status" value="1"/>
</dbReference>
<dbReference type="Pfam" id="PF00728">
    <property type="entry name" value="Glyco_hydro_20"/>
    <property type="match status" value="1"/>
</dbReference>
<proteinExistence type="inferred from homology"/>
<evidence type="ECO:0000256" key="5">
    <source>
        <dbReference type="ARBA" id="ARBA00022801"/>
    </source>
</evidence>
<dbReference type="AlphaFoldDB" id="A0AAX7US76"/>
<evidence type="ECO:0000256" key="16">
    <source>
        <dbReference type="ARBA" id="ARBA00046515"/>
    </source>
</evidence>
<dbReference type="PANTHER" id="PTHR22600">
    <property type="entry name" value="BETA-HEXOSAMINIDASE"/>
    <property type="match status" value="1"/>
</dbReference>
<evidence type="ECO:0000256" key="20">
    <source>
        <dbReference type="PIRSR" id="PIRSR001093-1"/>
    </source>
</evidence>
<keyword evidence="7" id="KW-0865">Zymogen</keyword>
<feature type="domain" description="Beta-hexosaminidase eukaryotic type N-terminal" evidence="24">
    <location>
        <begin position="32"/>
        <end position="152"/>
    </location>
</feature>
<evidence type="ECO:0000259" key="23">
    <source>
        <dbReference type="Pfam" id="PF00728"/>
    </source>
</evidence>
<feature type="disulfide bond" evidence="21">
    <location>
        <begin position="247"/>
        <end position="298"/>
    </location>
</feature>
<dbReference type="InterPro" id="IPR029019">
    <property type="entry name" value="HEX_eukaryotic_N"/>
</dbReference>
<accession>A0AAX7US76</accession>
<dbReference type="InterPro" id="IPR029018">
    <property type="entry name" value="Hex-like_dom2"/>
</dbReference>
<evidence type="ECO:0000256" key="6">
    <source>
        <dbReference type="ARBA" id="ARBA00023098"/>
    </source>
</evidence>
<dbReference type="EC" id="3.2.1.52" evidence="19"/>
<dbReference type="InterPro" id="IPR025705">
    <property type="entry name" value="Beta_hexosaminidase_sua/sub"/>
</dbReference>
<dbReference type="SUPFAM" id="SSF51445">
    <property type="entry name" value="(Trans)glycosidases"/>
    <property type="match status" value="1"/>
</dbReference>
<evidence type="ECO:0000313" key="26">
    <source>
        <dbReference type="Proteomes" id="UP000265100"/>
    </source>
</evidence>
<feature type="chain" id="PRO_5044196140" description="Beta-hexosaminidase" evidence="22">
    <location>
        <begin position="32"/>
        <end position="499"/>
    </location>
</feature>
<evidence type="ECO:0000256" key="22">
    <source>
        <dbReference type="SAM" id="SignalP"/>
    </source>
</evidence>
<keyword evidence="26" id="KW-1185">Reference proteome</keyword>
<dbReference type="GO" id="GO:0005975">
    <property type="term" value="P:carbohydrate metabolic process"/>
    <property type="evidence" value="ECO:0007669"/>
    <property type="project" value="InterPro"/>
</dbReference>
<comment type="catalytic activity">
    <reaction evidence="14">
        <text>a ganglioside GM2 + H2O = a ganglioside GM3 + N-acetyl-beta-D-galactosamine</text>
        <dbReference type="Rhea" id="RHEA:47968"/>
        <dbReference type="ChEBI" id="CHEBI:15377"/>
        <dbReference type="ChEBI" id="CHEBI:28497"/>
        <dbReference type="ChEBI" id="CHEBI:79210"/>
        <dbReference type="ChEBI" id="CHEBI:79218"/>
    </reaction>
    <physiologicalReaction direction="left-to-right" evidence="14">
        <dbReference type="Rhea" id="RHEA:47969"/>
    </physiologicalReaction>
</comment>
<comment type="catalytic activity">
    <reaction evidence="12">
        <text>beta-D-GalNAc-(1-&gt;4)-alpha-L-IdoA-(1-&gt;3)-beta-D-GalNAc-4-sulfate-(1-&gt;4)-alpha-L-IdoA-(1-&gt;3)-D-GalNAc-4-sulfate + H2O = alpha-L-IdoA-(1-&gt;3)-beta-D-GalNAc-4-sulfate-(1-&gt;4)-alpha-L-IdoA-(1-&gt;3)-D-GalNAc-4-sulfate + N-acetyl-D-galactosamine</text>
        <dbReference type="Rhea" id="RHEA:64372"/>
        <dbReference type="ChEBI" id="CHEBI:15377"/>
        <dbReference type="ChEBI" id="CHEBI:28037"/>
        <dbReference type="ChEBI" id="CHEBI:152565"/>
        <dbReference type="ChEBI" id="CHEBI:152566"/>
    </reaction>
    <physiologicalReaction direction="left-to-right" evidence="12">
        <dbReference type="Rhea" id="RHEA:64373"/>
    </physiologicalReaction>
</comment>
<dbReference type="InterPro" id="IPR015883">
    <property type="entry name" value="Glyco_hydro_20_cat"/>
</dbReference>
<dbReference type="PANTHER" id="PTHR22600:SF39">
    <property type="entry name" value="BETA-HEXOSAMINIDASE SUBUNIT ALPHA"/>
    <property type="match status" value="1"/>
</dbReference>
<dbReference type="InterPro" id="IPR017853">
    <property type="entry name" value="GH"/>
</dbReference>
<evidence type="ECO:0000256" key="11">
    <source>
        <dbReference type="ARBA" id="ARBA00023295"/>
    </source>
</evidence>
<dbReference type="GO" id="GO:0004563">
    <property type="term" value="F:beta-N-acetylhexosaminidase activity"/>
    <property type="evidence" value="ECO:0007669"/>
    <property type="project" value="UniProtKB-EC"/>
</dbReference>
<dbReference type="PIRSF" id="PIRSF001093">
    <property type="entry name" value="B-hxosamndse_ab_euk"/>
    <property type="match status" value="1"/>
</dbReference>
<dbReference type="GeneTree" id="ENSGT00390000008107"/>
<dbReference type="GO" id="GO:0016020">
    <property type="term" value="C:membrane"/>
    <property type="evidence" value="ECO:0007669"/>
    <property type="project" value="TreeGrafter"/>
</dbReference>
<comment type="subcellular location">
    <subcellularLocation>
        <location evidence="2">Lysosome</location>
    </subcellularLocation>
</comment>
<reference evidence="25" key="3">
    <citation type="submission" date="2025-08" db="UniProtKB">
        <authorList>
            <consortium name="Ensembl"/>
        </authorList>
    </citation>
    <scope>IDENTIFICATION</scope>
</reference>
<dbReference type="PRINTS" id="PR00738">
    <property type="entry name" value="GLHYDRLASE20"/>
</dbReference>
<reference evidence="25" key="4">
    <citation type="submission" date="2025-09" db="UniProtKB">
        <authorList>
            <consortium name="Ensembl"/>
        </authorList>
    </citation>
    <scope>IDENTIFICATION</scope>
</reference>
<evidence type="ECO:0000256" key="1">
    <source>
        <dbReference type="ARBA" id="ARBA00001231"/>
    </source>
</evidence>
<comment type="function">
    <text evidence="15">Hydrolyzes the non-reducing end N-acetyl-D-hexosamine and/or sulfated N-acetyl-D-hexosamine of glycoconjugates, such as the oligosaccharide moieties from proteins and neutral glycolipids, or from certain mucopolysaccharides. The isozyme S is as active as the isozyme A on the anionic bis-sulfated glycans, the chondroitin-6-sulfate trisaccharide (C6S-3), and the dermatan sulfate pentasaccharide, and the sulfated glycosphingolipid SM2. The isozyme B does not hydrolyze each of these substrates, however hydrolyzes efficiently neutral oligosaccharide. Only the isozyme A is responsible for the degradation of GM2 gangliosides in the presence of GM2A.</text>
</comment>
<feature type="domain" description="Glycoside hydrolase family 20 catalytic" evidence="23">
    <location>
        <begin position="161"/>
        <end position="456"/>
    </location>
</feature>
<feature type="active site" description="Proton donor" evidence="20">
    <location>
        <position position="293"/>
    </location>
</feature>
<keyword evidence="10" id="KW-0458">Lysosome</keyword>
<keyword evidence="8 21" id="KW-1015">Disulfide bond</keyword>
<keyword evidence="4 22" id="KW-0732">Signal</keyword>
<evidence type="ECO:0000256" key="15">
    <source>
        <dbReference type="ARBA" id="ARBA00045782"/>
    </source>
</evidence>
<evidence type="ECO:0000256" key="3">
    <source>
        <dbReference type="ARBA" id="ARBA00006285"/>
    </source>
</evidence>
<keyword evidence="6" id="KW-0443">Lipid metabolism</keyword>
<comment type="catalytic activity">
    <reaction evidence="17">
        <text>N-acetyl-beta-D-galactosaminyl-(1-&gt;4)-beta-D-3-sulfogalactosyl-(1-&gt;4)-beta-D-glucosyl-(1&lt;-&gt;1')-ceramide + H2O = a beta-D-3-sulfogalactosyl-(1-&gt;4)-beta-D-glucosyl-(1&lt;-&gt;1')-ceramide + N-acetyl-beta-D-galactosamine</text>
        <dbReference type="Rhea" id="RHEA:48276"/>
        <dbReference type="ChEBI" id="CHEBI:15377"/>
        <dbReference type="ChEBI" id="CHEBI:28497"/>
        <dbReference type="ChEBI" id="CHEBI:90163"/>
        <dbReference type="ChEBI" id="CHEBI:90164"/>
    </reaction>
    <physiologicalReaction direction="left-to-right" evidence="17">
        <dbReference type="Rhea" id="RHEA:48277"/>
    </physiologicalReaction>
</comment>
<comment type="catalytic activity">
    <reaction evidence="18">
        <text>N-acetyl-beta-D-6-sulfogalactosaminyl-(1-&gt;4)-alpha-L-iduronyl-(1-&gt;3)-N-acetyl-D-6-sulfogalactosamine + H2O = alpha-L-iduronyl-(1-&gt;3)-N-acetyl-D-6-sulfogalactosamine + N-acetyl-D-6-sulfogalactosamine</text>
        <dbReference type="Rhea" id="RHEA:64384"/>
        <dbReference type="ChEBI" id="CHEBI:15377"/>
        <dbReference type="ChEBI" id="CHEBI:152567"/>
        <dbReference type="ChEBI" id="CHEBI:152568"/>
        <dbReference type="ChEBI" id="CHEBI:153064"/>
    </reaction>
    <physiologicalReaction direction="left-to-right" evidence="18">
        <dbReference type="Rhea" id="RHEA:64385"/>
    </physiologicalReaction>
</comment>
<protein>
    <recommendedName>
        <fullName evidence="19">Beta-hexosaminidase</fullName>
        <ecNumber evidence="19">3.2.1.52</ecNumber>
    </recommendedName>
</protein>
<evidence type="ECO:0000259" key="24">
    <source>
        <dbReference type="Pfam" id="PF14845"/>
    </source>
</evidence>
<comment type="catalytic activity">
    <reaction evidence="1 19">
        <text>Hydrolysis of terminal non-reducing N-acetyl-D-hexosamine residues in N-acetyl-beta-D-hexosaminides.</text>
        <dbReference type="EC" id="3.2.1.52"/>
    </reaction>
</comment>
<evidence type="ECO:0000256" key="4">
    <source>
        <dbReference type="ARBA" id="ARBA00022729"/>
    </source>
</evidence>
<dbReference type="CDD" id="cd06562">
    <property type="entry name" value="GH20_HexA_HexB-like"/>
    <property type="match status" value="1"/>
</dbReference>
<keyword evidence="11 19" id="KW-0326">Glycosidase</keyword>
<evidence type="ECO:0000256" key="21">
    <source>
        <dbReference type="PIRSR" id="PIRSR001093-2"/>
    </source>
</evidence>
<dbReference type="GO" id="GO:0005764">
    <property type="term" value="C:lysosome"/>
    <property type="evidence" value="ECO:0007669"/>
    <property type="project" value="UniProtKB-SubCell"/>
</dbReference>
<evidence type="ECO:0000256" key="12">
    <source>
        <dbReference type="ARBA" id="ARBA00023505"/>
    </source>
</evidence>
<dbReference type="GO" id="GO:0030203">
    <property type="term" value="P:glycosaminoglycan metabolic process"/>
    <property type="evidence" value="ECO:0007669"/>
    <property type="project" value="TreeGrafter"/>
</dbReference>